<evidence type="ECO:0000313" key="7">
    <source>
        <dbReference type="Proteomes" id="UP000055590"/>
    </source>
</evidence>
<dbReference type="PROSITE" id="PS50931">
    <property type="entry name" value="HTH_LYSR"/>
    <property type="match status" value="1"/>
</dbReference>
<name>A0A0K1PG94_9BACT</name>
<dbReference type="Proteomes" id="UP000055590">
    <property type="component" value="Chromosome"/>
</dbReference>
<dbReference type="EMBL" id="CP012332">
    <property type="protein sequence ID" value="AKU92527.1"/>
    <property type="molecule type" value="Genomic_DNA"/>
</dbReference>
<dbReference type="InterPro" id="IPR000847">
    <property type="entry name" value="LysR_HTH_N"/>
</dbReference>
<dbReference type="InterPro" id="IPR005119">
    <property type="entry name" value="LysR_subst-bd"/>
</dbReference>
<accession>A0A0K1PG94</accession>
<reference evidence="6 7" key="1">
    <citation type="submission" date="2015-08" db="EMBL/GenBank/DDBJ databases">
        <authorList>
            <person name="Babu N.S."/>
            <person name="Beckwith C.J."/>
            <person name="Beseler K.G."/>
            <person name="Brison A."/>
            <person name="Carone J.V."/>
            <person name="Caskin T.P."/>
            <person name="Diamond M."/>
            <person name="Durham M.E."/>
            <person name="Foxe J.M."/>
            <person name="Go M."/>
            <person name="Henderson B.A."/>
            <person name="Jones I.B."/>
            <person name="McGettigan J.A."/>
            <person name="Micheletti S.J."/>
            <person name="Nasrallah M.E."/>
            <person name="Ortiz D."/>
            <person name="Piller C.R."/>
            <person name="Privatt S.R."/>
            <person name="Schneider S.L."/>
            <person name="Sharp S."/>
            <person name="Smith T.C."/>
            <person name="Stanton J.D."/>
            <person name="Ullery H.E."/>
            <person name="Wilson R.J."/>
            <person name="Serrano M.G."/>
            <person name="Buck G."/>
            <person name="Lee V."/>
            <person name="Wang Y."/>
            <person name="Carvalho R."/>
            <person name="Voegtly L."/>
            <person name="Shi R."/>
            <person name="Duckworth R."/>
            <person name="Johnson A."/>
            <person name="Loviza R."/>
            <person name="Walstead R."/>
            <person name="Shah Z."/>
            <person name="Kiflezghi M."/>
            <person name="Wade K."/>
            <person name="Ball S.L."/>
            <person name="Bradley K.W."/>
            <person name="Asai D.J."/>
            <person name="Bowman C.A."/>
            <person name="Russell D.A."/>
            <person name="Pope W.H."/>
            <person name="Jacobs-Sera D."/>
            <person name="Hendrix R.W."/>
            <person name="Hatfull G.F."/>
        </authorList>
    </citation>
    <scope>NUCLEOTIDE SEQUENCE [LARGE SCALE GENOMIC DNA]</scope>
    <source>
        <strain evidence="6 7">DSM 27710</strain>
    </source>
</reference>
<evidence type="ECO:0000256" key="1">
    <source>
        <dbReference type="ARBA" id="ARBA00009437"/>
    </source>
</evidence>
<proteinExistence type="inferred from homology"/>
<dbReference type="Gene3D" id="3.40.190.290">
    <property type="match status" value="1"/>
</dbReference>
<dbReference type="InterPro" id="IPR050950">
    <property type="entry name" value="HTH-type_LysR_regulators"/>
</dbReference>
<gene>
    <name evidence="6" type="ORF">AKJ08_2914</name>
</gene>
<keyword evidence="4" id="KW-0804">Transcription</keyword>
<feature type="domain" description="HTH lysR-type" evidence="5">
    <location>
        <begin position="1"/>
        <end position="58"/>
    </location>
</feature>
<dbReference type="RefSeq" id="WP_050726681.1">
    <property type="nucleotide sequence ID" value="NZ_CP012332.1"/>
</dbReference>
<dbReference type="GO" id="GO:0003700">
    <property type="term" value="F:DNA-binding transcription factor activity"/>
    <property type="evidence" value="ECO:0007669"/>
    <property type="project" value="InterPro"/>
</dbReference>
<dbReference type="AlphaFoldDB" id="A0A0K1PG94"/>
<dbReference type="PANTHER" id="PTHR30419:SF8">
    <property type="entry name" value="NITROGEN ASSIMILATION TRANSCRIPTIONAL ACTIVATOR-RELATED"/>
    <property type="match status" value="1"/>
</dbReference>
<dbReference type="FunFam" id="1.10.10.10:FF:000001">
    <property type="entry name" value="LysR family transcriptional regulator"/>
    <property type="match status" value="1"/>
</dbReference>
<evidence type="ECO:0000256" key="3">
    <source>
        <dbReference type="ARBA" id="ARBA00023125"/>
    </source>
</evidence>
<keyword evidence="7" id="KW-1185">Reference proteome</keyword>
<dbReference type="InterPro" id="IPR036388">
    <property type="entry name" value="WH-like_DNA-bd_sf"/>
</dbReference>
<dbReference type="PANTHER" id="PTHR30419">
    <property type="entry name" value="HTH-TYPE TRANSCRIPTIONAL REGULATOR YBHD"/>
    <property type="match status" value="1"/>
</dbReference>
<dbReference type="SUPFAM" id="SSF46785">
    <property type="entry name" value="Winged helix' DNA-binding domain"/>
    <property type="match status" value="1"/>
</dbReference>
<dbReference type="OrthoDB" id="9808620at2"/>
<dbReference type="KEGG" id="vin:AKJ08_2914"/>
<evidence type="ECO:0000313" key="6">
    <source>
        <dbReference type="EMBL" id="AKU92527.1"/>
    </source>
</evidence>
<keyword evidence="3" id="KW-0238">DNA-binding</keyword>
<dbReference type="Pfam" id="PF03466">
    <property type="entry name" value="LysR_substrate"/>
    <property type="match status" value="1"/>
</dbReference>
<evidence type="ECO:0000256" key="4">
    <source>
        <dbReference type="ARBA" id="ARBA00023163"/>
    </source>
</evidence>
<dbReference type="CDD" id="cd05466">
    <property type="entry name" value="PBP2_LTTR_substrate"/>
    <property type="match status" value="1"/>
</dbReference>
<dbReference type="SUPFAM" id="SSF53850">
    <property type="entry name" value="Periplasmic binding protein-like II"/>
    <property type="match status" value="1"/>
</dbReference>
<dbReference type="Gene3D" id="1.10.10.10">
    <property type="entry name" value="Winged helix-like DNA-binding domain superfamily/Winged helix DNA-binding domain"/>
    <property type="match status" value="1"/>
</dbReference>
<evidence type="ECO:0000259" key="5">
    <source>
        <dbReference type="PROSITE" id="PS50931"/>
    </source>
</evidence>
<evidence type="ECO:0000256" key="2">
    <source>
        <dbReference type="ARBA" id="ARBA00023015"/>
    </source>
</evidence>
<dbReference type="Pfam" id="PF00126">
    <property type="entry name" value="HTH_1"/>
    <property type="match status" value="1"/>
</dbReference>
<organism evidence="6 7">
    <name type="scientific">Vulgatibacter incomptus</name>
    <dbReference type="NCBI Taxonomy" id="1391653"/>
    <lineage>
        <taxon>Bacteria</taxon>
        <taxon>Pseudomonadati</taxon>
        <taxon>Myxococcota</taxon>
        <taxon>Myxococcia</taxon>
        <taxon>Myxococcales</taxon>
        <taxon>Cystobacterineae</taxon>
        <taxon>Vulgatibacteraceae</taxon>
        <taxon>Vulgatibacter</taxon>
    </lineage>
</organism>
<keyword evidence="2" id="KW-0805">Transcription regulation</keyword>
<sequence length="305" mass="33729">MQLETLKVFCDVVESKSFSKAARLNRVTQSAVSQQIRSLEKRYDRKLLDRAPRAIQPTRAGEKLYEAAREVLVRFEALEAGMRAQSEEAEGPVTVATIHSVGLHEIQSHLKELLRRYPRVNVRVAYRRSDEVYEEVASGEADVGLVAYPREKRELAAIPFSEDRLVVVVPPDSPLARKGEIPLSRLDGINFVAFDRDIPTRRAVDKLLRDHGASVEVRMELDNIETVKRAVEIGLGVSVLPRAAVQPEIQAGSLVALPIADGDFIRPIGILVRRNRSLSRAAEALLEVFVGGRAEEILAGAGASK</sequence>
<protein>
    <submittedName>
        <fullName evidence="6">Transcriptional regulator, LysR family</fullName>
    </submittedName>
</protein>
<comment type="similarity">
    <text evidence="1">Belongs to the LysR transcriptional regulatory family.</text>
</comment>
<dbReference type="GO" id="GO:0003677">
    <property type="term" value="F:DNA binding"/>
    <property type="evidence" value="ECO:0007669"/>
    <property type="project" value="UniProtKB-KW"/>
</dbReference>
<dbReference type="PATRIC" id="fig|1391653.3.peg.3038"/>
<dbReference type="STRING" id="1391653.AKJ08_2914"/>
<dbReference type="GO" id="GO:0005829">
    <property type="term" value="C:cytosol"/>
    <property type="evidence" value="ECO:0007669"/>
    <property type="project" value="TreeGrafter"/>
</dbReference>
<dbReference type="InterPro" id="IPR036390">
    <property type="entry name" value="WH_DNA-bd_sf"/>
</dbReference>